<dbReference type="Proteomes" id="UP000001646">
    <property type="component" value="Unplaced"/>
</dbReference>
<evidence type="ECO:0000313" key="3">
    <source>
        <dbReference type="Proteomes" id="UP000001646"/>
    </source>
</evidence>
<reference evidence="2" key="3">
    <citation type="submission" date="2025-09" db="UniProtKB">
        <authorList>
            <consortium name="Ensembl"/>
        </authorList>
    </citation>
    <scope>IDENTIFICATION</scope>
</reference>
<dbReference type="AlphaFoldDB" id="A0A803TK65"/>
<reference evidence="2" key="2">
    <citation type="submission" date="2025-08" db="UniProtKB">
        <authorList>
            <consortium name="Ensembl"/>
        </authorList>
    </citation>
    <scope>IDENTIFICATION</scope>
</reference>
<sequence length="216" mass="23049">ATHSAQGTGRVRPHIGLFHTQLGLHLVAHQVRVLPPLAALQVVHGQAVEHLGGVQGPLQPPLLACLQIRLGHQVLDLPLQLRLPEVDVLEALAHFGRGVLLGPLGQLARVGRQALGLLPHPLRVVPVGKGLVVARVVVLVPFLQQVLGRAEARRGQTRGGVQAGVEGRLVHLHGQLGDRDGLRGRPHGPSSPTPFCQEAGKLHSKHPQQMAIQPLF</sequence>
<accession>A0A803TK65</accession>
<proteinExistence type="predicted"/>
<dbReference type="InParanoid" id="A0A803TK65"/>
<protein>
    <submittedName>
        <fullName evidence="2">Uncharacterized protein</fullName>
    </submittedName>
</protein>
<dbReference type="GeneTree" id="ENSGT00960000188336"/>
<keyword evidence="3" id="KW-1185">Reference proteome</keyword>
<organism evidence="2 3">
    <name type="scientific">Anolis carolinensis</name>
    <name type="common">Green anole</name>
    <name type="synonym">American chameleon</name>
    <dbReference type="NCBI Taxonomy" id="28377"/>
    <lineage>
        <taxon>Eukaryota</taxon>
        <taxon>Metazoa</taxon>
        <taxon>Chordata</taxon>
        <taxon>Craniata</taxon>
        <taxon>Vertebrata</taxon>
        <taxon>Euteleostomi</taxon>
        <taxon>Lepidosauria</taxon>
        <taxon>Squamata</taxon>
        <taxon>Bifurcata</taxon>
        <taxon>Unidentata</taxon>
        <taxon>Episquamata</taxon>
        <taxon>Toxicofera</taxon>
        <taxon>Iguania</taxon>
        <taxon>Dactyloidae</taxon>
        <taxon>Anolis</taxon>
    </lineage>
</organism>
<feature type="region of interest" description="Disordered" evidence="1">
    <location>
        <begin position="176"/>
        <end position="216"/>
    </location>
</feature>
<name>A0A803TK65_ANOCA</name>
<evidence type="ECO:0000313" key="2">
    <source>
        <dbReference type="Ensembl" id="ENSACAP00000035605.1"/>
    </source>
</evidence>
<dbReference type="Ensembl" id="ENSACAT00000046483.1">
    <property type="protein sequence ID" value="ENSACAP00000035605.1"/>
    <property type="gene ID" value="ENSACAG00000039963.1"/>
</dbReference>
<evidence type="ECO:0000256" key="1">
    <source>
        <dbReference type="SAM" id="MobiDB-lite"/>
    </source>
</evidence>
<reference evidence="2" key="1">
    <citation type="submission" date="2009-12" db="EMBL/GenBank/DDBJ databases">
        <title>The Genome Sequence of Anolis carolinensis (Green Anole Lizard).</title>
        <authorList>
            <consortium name="The Genome Sequencing Platform"/>
            <person name="Di Palma F."/>
            <person name="Alfoldi J."/>
            <person name="Heiman D."/>
            <person name="Young S."/>
            <person name="Grabherr M."/>
            <person name="Johnson J."/>
            <person name="Lander E.S."/>
            <person name="Lindblad-Toh K."/>
        </authorList>
    </citation>
    <scope>NUCLEOTIDE SEQUENCE [LARGE SCALE GENOMIC DNA]</scope>
    <source>
        <strain evidence="2">JBL SC #1</strain>
    </source>
</reference>